<dbReference type="eggNOG" id="ENOG502THPV">
    <property type="taxonomic scope" value="Eukaryota"/>
</dbReference>
<dbReference type="STRING" id="1561998.A0A1I7UXS2"/>
<evidence type="ECO:0000256" key="1">
    <source>
        <dbReference type="ARBA" id="ARBA00023157"/>
    </source>
</evidence>
<name>A0A1I7UXS2_9PELO</name>
<feature type="signal peptide" evidence="2">
    <location>
        <begin position="1"/>
        <end position="23"/>
    </location>
</feature>
<dbReference type="Proteomes" id="UP000095282">
    <property type="component" value="Unplaced"/>
</dbReference>
<organism evidence="4 5">
    <name type="scientific">Caenorhabditis tropicalis</name>
    <dbReference type="NCBI Taxonomy" id="1561998"/>
    <lineage>
        <taxon>Eukaryota</taxon>
        <taxon>Metazoa</taxon>
        <taxon>Ecdysozoa</taxon>
        <taxon>Nematoda</taxon>
        <taxon>Chromadorea</taxon>
        <taxon>Rhabditida</taxon>
        <taxon>Rhabditina</taxon>
        <taxon>Rhabditomorpha</taxon>
        <taxon>Rhabditoidea</taxon>
        <taxon>Rhabditidae</taxon>
        <taxon>Peloderinae</taxon>
        <taxon>Caenorhabditis</taxon>
    </lineage>
</organism>
<dbReference type="SMART" id="SM00741">
    <property type="entry name" value="SapB"/>
    <property type="match status" value="1"/>
</dbReference>
<reference evidence="5" key="1">
    <citation type="submission" date="2016-11" db="UniProtKB">
        <authorList>
            <consortium name="WormBaseParasite"/>
        </authorList>
    </citation>
    <scope>IDENTIFICATION</scope>
</reference>
<dbReference type="AlphaFoldDB" id="A0A1I7UXS2"/>
<feature type="chain" id="PRO_5009309518" evidence="2">
    <location>
        <begin position="24"/>
        <end position="120"/>
    </location>
</feature>
<evidence type="ECO:0000256" key="2">
    <source>
        <dbReference type="SAM" id="SignalP"/>
    </source>
</evidence>
<dbReference type="PROSITE" id="PS50015">
    <property type="entry name" value="SAP_B"/>
    <property type="match status" value="1"/>
</dbReference>
<evidence type="ECO:0000313" key="5">
    <source>
        <dbReference type="WBParaSite" id="Csp11.Scaffold630.g20399.t1"/>
    </source>
</evidence>
<dbReference type="Gene3D" id="1.10.225.10">
    <property type="entry name" value="Saposin-like"/>
    <property type="match status" value="1"/>
</dbReference>
<dbReference type="InterPro" id="IPR008139">
    <property type="entry name" value="SaposinB_dom"/>
</dbReference>
<dbReference type="SUPFAM" id="SSF47862">
    <property type="entry name" value="Saposin"/>
    <property type="match status" value="1"/>
</dbReference>
<feature type="domain" description="Saposin B-type" evidence="3">
    <location>
        <begin position="32"/>
        <end position="111"/>
    </location>
</feature>
<keyword evidence="1" id="KW-1015">Disulfide bond</keyword>
<dbReference type="InterPro" id="IPR008138">
    <property type="entry name" value="SapB_2"/>
</dbReference>
<keyword evidence="4" id="KW-1185">Reference proteome</keyword>
<protein>
    <submittedName>
        <fullName evidence="5">Saposin B-type domain-containing protein</fullName>
    </submittedName>
</protein>
<dbReference type="WBParaSite" id="Csp11.Scaffold630.g20399.t1">
    <property type="protein sequence ID" value="Csp11.Scaffold630.g20399.t1"/>
    <property type="gene ID" value="Csp11.Scaffold630.g20399"/>
</dbReference>
<dbReference type="Pfam" id="PF03489">
    <property type="entry name" value="SapB_2"/>
    <property type="match status" value="1"/>
</dbReference>
<keyword evidence="2" id="KW-0732">Signal</keyword>
<sequence length="120" mass="13759">MKVFHRLLIALSIILIVVSTVESTKRLHSETSKPLCGLCVNIVKQLDEVLEHGGDIEAAVDKFCKEDVPSFMVDMCEKVIEKNLEFIIEKLKDHEAADKICTDIFLCRTPKQYYFLETQK</sequence>
<accession>A0A1I7UXS2</accession>
<dbReference type="InterPro" id="IPR011001">
    <property type="entry name" value="Saposin-like"/>
</dbReference>
<proteinExistence type="predicted"/>
<evidence type="ECO:0000259" key="3">
    <source>
        <dbReference type="PROSITE" id="PS50015"/>
    </source>
</evidence>
<evidence type="ECO:0000313" key="4">
    <source>
        <dbReference type="Proteomes" id="UP000095282"/>
    </source>
</evidence>